<gene>
    <name evidence="2" type="ORF">PICMEDRAFT_74769</name>
</gene>
<evidence type="ECO:0000256" key="1">
    <source>
        <dbReference type="SAM" id="MobiDB-lite"/>
    </source>
</evidence>
<evidence type="ECO:0000313" key="3">
    <source>
        <dbReference type="Proteomes" id="UP000094455"/>
    </source>
</evidence>
<sequence length="390" mass="44846">MFRGLKNIASDIRSEVSSTEQTVYAHTHSHSQSITGPGSARTKRFLPNSLSKHSSNGTDGGANGNGRGKSKYRLDEEFDGRTEDDTVVHRAFLRYFRDEIKSVELLISAGHSKIWLNCYKFGNSRSKGDDDFAKKLVMYLEEIWVGDSPEEHILFLTVSSFDFFKGLNNDQTQKCVVASYKKENADKIPLISYTKGLYGYWKMYPSGSVIRYESPQAKRVVQEITKNKKSNRSCITCTLNLDNANADPMRVETAMGNHIMGTLDKYLKFLSTAYFYLLNVDKYQKAVDLNKEIFEKIKLFNSYKLFIKYLLIYTNGKRVPREFLQAFEEERGYQPQENFNAVYATIPNKRNKYTDTMTRRLANGSVMVNGFIFTPQLISSLYKKLKDEYN</sequence>
<organism evidence="2 3">
    <name type="scientific">Pichia membranifaciens NRRL Y-2026</name>
    <dbReference type="NCBI Taxonomy" id="763406"/>
    <lineage>
        <taxon>Eukaryota</taxon>
        <taxon>Fungi</taxon>
        <taxon>Dikarya</taxon>
        <taxon>Ascomycota</taxon>
        <taxon>Saccharomycotina</taxon>
        <taxon>Pichiomycetes</taxon>
        <taxon>Pichiales</taxon>
        <taxon>Pichiaceae</taxon>
        <taxon>Pichia</taxon>
    </lineage>
</organism>
<dbReference type="AlphaFoldDB" id="A0A1E3NF12"/>
<reference evidence="2 3" key="1">
    <citation type="journal article" date="2016" name="Proc. Natl. Acad. Sci. U.S.A.">
        <title>Comparative genomics of biotechnologically important yeasts.</title>
        <authorList>
            <person name="Riley R."/>
            <person name="Haridas S."/>
            <person name="Wolfe K.H."/>
            <person name="Lopes M.R."/>
            <person name="Hittinger C.T."/>
            <person name="Goeker M."/>
            <person name="Salamov A.A."/>
            <person name="Wisecaver J.H."/>
            <person name="Long T.M."/>
            <person name="Calvey C.H."/>
            <person name="Aerts A.L."/>
            <person name="Barry K.W."/>
            <person name="Choi C."/>
            <person name="Clum A."/>
            <person name="Coughlan A.Y."/>
            <person name="Deshpande S."/>
            <person name="Douglass A.P."/>
            <person name="Hanson S.J."/>
            <person name="Klenk H.-P."/>
            <person name="LaButti K.M."/>
            <person name="Lapidus A."/>
            <person name="Lindquist E.A."/>
            <person name="Lipzen A.M."/>
            <person name="Meier-Kolthoff J.P."/>
            <person name="Ohm R.A."/>
            <person name="Otillar R.P."/>
            <person name="Pangilinan J.L."/>
            <person name="Peng Y."/>
            <person name="Rokas A."/>
            <person name="Rosa C.A."/>
            <person name="Scheuner C."/>
            <person name="Sibirny A.A."/>
            <person name="Slot J.C."/>
            <person name="Stielow J.B."/>
            <person name="Sun H."/>
            <person name="Kurtzman C.P."/>
            <person name="Blackwell M."/>
            <person name="Grigoriev I.V."/>
            <person name="Jeffries T.W."/>
        </authorList>
    </citation>
    <scope>NUCLEOTIDE SEQUENCE [LARGE SCALE GENOMIC DNA]</scope>
    <source>
        <strain evidence="2 3">NRRL Y-2026</strain>
    </source>
</reference>
<dbReference type="EMBL" id="KV454008">
    <property type="protein sequence ID" value="ODQ44158.1"/>
    <property type="molecule type" value="Genomic_DNA"/>
</dbReference>
<accession>A0A1E3NF12</accession>
<name>A0A1E3NF12_9ASCO</name>
<feature type="compositionally biased region" description="Gly residues" evidence="1">
    <location>
        <begin position="58"/>
        <end position="67"/>
    </location>
</feature>
<dbReference type="RefSeq" id="XP_019015271.1">
    <property type="nucleotide sequence ID" value="XM_019164863.1"/>
</dbReference>
<feature type="region of interest" description="Disordered" evidence="1">
    <location>
        <begin position="20"/>
        <end position="72"/>
    </location>
</feature>
<dbReference type="Proteomes" id="UP000094455">
    <property type="component" value="Unassembled WGS sequence"/>
</dbReference>
<keyword evidence="3" id="KW-1185">Reference proteome</keyword>
<feature type="compositionally biased region" description="Polar residues" evidence="1">
    <location>
        <begin position="20"/>
        <end position="36"/>
    </location>
</feature>
<protein>
    <submittedName>
        <fullName evidence="2">Uncharacterized protein</fullName>
    </submittedName>
</protein>
<evidence type="ECO:0000313" key="2">
    <source>
        <dbReference type="EMBL" id="ODQ44158.1"/>
    </source>
</evidence>
<proteinExistence type="predicted"/>
<dbReference type="GeneID" id="30181550"/>